<feature type="domain" description="RNase NYN" evidence="1">
    <location>
        <begin position="12"/>
        <end position="87"/>
    </location>
</feature>
<dbReference type="PANTHER" id="PTHR12876">
    <property type="entry name" value="N4BP1-RELATED"/>
    <property type="match status" value="1"/>
</dbReference>
<protein>
    <submittedName>
        <fullName evidence="3">Probable ribonuclease ZC3H12B</fullName>
    </submittedName>
</protein>
<dbReference type="InterPro" id="IPR051101">
    <property type="entry name" value="ZC3H12/N4BP1_RNase_Reg"/>
</dbReference>
<evidence type="ECO:0000313" key="3">
    <source>
        <dbReference type="RefSeq" id="XP_017777068.1"/>
    </source>
</evidence>
<dbReference type="GeneID" id="108563034"/>
<dbReference type="InterPro" id="IPR021869">
    <property type="entry name" value="RNase_Zc3h12_NYN"/>
</dbReference>
<proteinExistence type="predicted"/>
<organism evidence="2 3">
    <name type="scientific">Nicrophorus vespilloides</name>
    <name type="common">Boreal carrion beetle</name>
    <dbReference type="NCBI Taxonomy" id="110193"/>
    <lineage>
        <taxon>Eukaryota</taxon>
        <taxon>Metazoa</taxon>
        <taxon>Ecdysozoa</taxon>
        <taxon>Arthropoda</taxon>
        <taxon>Hexapoda</taxon>
        <taxon>Insecta</taxon>
        <taxon>Pterygota</taxon>
        <taxon>Neoptera</taxon>
        <taxon>Endopterygota</taxon>
        <taxon>Coleoptera</taxon>
        <taxon>Polyphaga</taxon>
        <taxon>Staphyliniformia</taxon>
        <taxon>Silphidae</taxon>
        <taxon>Nicrophorinae</taxon>
        <taxon>Nicrophorus</taxon>
    </lineage>
</organism>
<dbReference type="RefSeq" id="XP_017777068.1">
    <property type="nucleotide sequence ID" value="XM_017921579.1"/>
</dbReference>
<feature type="domain" description="RNase NYN" evidence="1">
    <location>
        <begin position="108"/>
        <end position="171"/>
    </location>
</feature>
<evidence type="ECO:0000313" key="2">
    <source>
        <dbReference type="Proteomes" id="UP000695000"/>
    </source>
</evidence>
<accession>A0ABM1MR68</accession>
<dbReference type="Proteomes" id="UP000695000">
    <property type="component" value="Unplaced"/>
</dbReference>
<name>A0ABM1MR68_NICVS</name>
<reference evidence="3" key="1">
    <citation type="submission" date="2025-08" db="UniProtKB">
        <authorList>
            <consortium name="RefSeq"/>
        </authorList>
    </citation>
    <scope>IDENTIFICATION</scope>
    <source>
        <tissue evidence="3">Whole Larva</tissue>
    </source>
</reference>
<dbReference type="Gene3D" id="3.40.50.11980">
    <property type="match status" value="1"/>
</dbReference>
<evidence type="ECO:0000259" key="1">
    <source>
        <dbReference type="Pfam" id="PF11977"/>
    </source>
</evidence>
<dbReference type="Pfam" id="PF11977">
    <property type="entry name" value="RNase_Zc3h12a"/>
    <property type="match status" value="2"/>
</dbReference>
<dbReference type="PANTHER" id="PTHR12876:SF35">
    <property type="entry name" value="LD08718P-RELATED"/>
    <property type="match status" value="1"/>
</dbReference>
<keyword evidence="2" id="KW-1185">Reference proteome</keyword>
<feature type="non-terminal residue" evidence="3">
    <location>
        <position position="1"/>
    </location>
</feature>
<gene>
    <name evidence="3" type="primary">LOC108563034</name>
</gene>
<sequence>SNNLNNLKLFTFSHSQGRNFSVRGLKICIDFFVKRGHKVYAFVPSYRLKRNQSDNQALLMKLVDEQLVFCTSSREIFGKKICSYDDSNTNANHNFLRCLLKLKVFFSFRILVQAAAAMRAIIVTQDNYRDLLAEDPRLGPTIERGLLMPTWVGDMIIFPEDPLGRFGPKLERFLRYP</sequence>